<feature type="region of interest" description="Disordered" evidence="6">
    <location>
        <begin position="158"/>
        <end position="201"/>
    </location>
</feature>
<comment type="caution">
    <text evidence="7">The sequence shown here is derived from an EMBL/GenBank/DDBJ whole genome shotgun (WGS) entry which is preliminary data.</text>
</comment>
<evidence type="ECO:0000313" key="7">
    <source>
        <dbReference type="EMBL" id="KAJ6637689.1"/>
    </source>
</evidence>
<evidence type="ECO:0000256" key="5">
    <source>
        <dbReference type="ARBA" id="ARBA00023306"/>
    </source>
</evidence>
<keyword evidence="3" id="KW-0175">Coiled coil</keyword>
<dbReference type="Pfam" id="PF07412">
    <property type="entry name" value="Geminin"/>
    <property type="match status" value="1"/>
</dbReference>
<dbReference type="InterPro" id="IPR022786">
    <property type="entry name" value="Geminin/Multicilin"/>
</dbReference>
<name>A0A9Q0MV65_9DIPT</name>
<dbReference type="SUPFAM" id="SSF111469">
    <property type="entry name" value="Geminin coiled-coil domain"/>
    <property type="match status" value="1"/>
</dbReference>
<protein>
    <submittedName>
        <fullName evidence="7">Geminin</fullName>
    </submittedName>
</protein>
<feature type="compositionally biased region" description="Basic and acidic residues" evidence="6">
    <location>
        <begin position="158"/>
        <end position="170"/>
    </location>
</feature>
<dbReference type="GO" id="GO:0008156">
    <property type="term" value="P:negative regulation of DNA replication"/>
    <property type="evidence" value="ECO:0007669"/>
    <property type="project" value="TreeGrafter"/>
</dbReference>
<dbReference type="PANTHER" id="PTHR13372:SF5">
    <property type="entry name" value="GEMININ"/>
    <property type="match status" value="1"/>
</dbReference>
<dbReference type="EMBL" id="WJQU01000003">
    <property type="protein sequence ID" value="KAJ6637689.1"/>
    <property type="molecule type" value="Genomic_DNA"/>
</dbReference>
<comment type="similarity">
    <text evidence="2">Belongs to the geminin family.</text>
</comment>
<evidence type="ECO:0000256" key="3">
    <source>
        <dbReference type="ARBA" id="ARBA00023054"/>
    </source>
</evidence>
<evidence type="ECO:0000256" key="1">
    <source>
        <dbReference type="ARBA" id="ARBA00004123"/>
    </source>
</evidence>
<dbReference type="Gene3D" id="1.20.5.1180">
    <property type="entry name" value="Geminin coiled-coil domain"/>
    <property type="match status" value="1"/>
</dbReference>
<comment type="subcellular location">
    <subcellularLocation>
        <location evidence="1">Nucleus</location>
    </subcellularLocation>
</comment>
<dbReference type="OrthoDB" id="10043826at2759"/>
<reference evidence="7" key="1">
    <citation type="submission" date="2022-07" db="EMBL/GenBank/DDBJ databases">
        <authorList>
            <person name="Trinca V."/>
            <person name="Uliana J.V.C."/>
            <person name="Torres T.T."/>
            <person name="Ward R.J."/>
            <person name="Monesi N."/>
        </authorList>
    </citation>
    <scope>NUCLEOTIDE SEQUENCE</scope>
    <source>
        <strain evidence="7">HSMRA1968</strain>
        <tissue evidence="7">Whole embryos</tissue>
    </source>
</reference>
<evidence type="ECO:0000256" key="6">
    <source>
        <dbReference type="SAM" id="MobiDB-lite"/>
    </source>
</evidence>
<keyword evidence="4" id="KW-0539">Nucleus</keyword>
<dbReference type="GO" id="GO:0005634">
    <property type="term" value="C:nucleus"/>
    <property type="evidence" value="ECO:0007669"/>
    <property type="project" value="UniProtKB-SubCell"/>
</dbReference>
<dbReference type="GO" id="GO:0045786">
    <property type="term" value="P:negative regulation of cell cycle"/>
    <property type="evidence" value="ECO:0007669"/>
    <property type="project" value="TreeGrafter"/>
</dbReference>
<keyword evidence="8" id="KW-1185">Reference proteome</keyword>
<keyword evidence="5" id="KW-0131">Cell cycle</keyword>
<gene>
    <name evidence="7" type="primary">Gmnn</name>
    <name evidence="7" type="ORF">Bhyg_10420</name>
</gene>
<dbReference type="Proteomes" id="UP001151699">
    <property type="component" value="Chromosome X"/>
</dbReference>
<evidence type="ECO:0000256" key="2">
    <source>
        <dbReference type="ARBA" id="ARBA00007979"/>
    </source>
</evidence>
<sequence length="201" mass="22413">MTSSASKVFVKVDSVTEQQETLKNSRKSFKVLQKSIDKENLVGRSSKKGIFFKSKSENEISDSDSAKRKKCCVGCQTNTELQSLSQITEEDLTSTEEPSEGYWKTLAEQRRVALDISLKENEELHERVHNLEEELNISRAMLEETQNLVEVLSELVQEKDESVNSTKDGESSLNSLLNGSFAGDNVEPKNEIKGSESGSSN</sequence>
<organism evidence="7 8">
    <name type="scientific">Pseudolycoriella hygida</name>
    <dbReference type="NCBI Taxonomy" id="35572"/>
    <lineage>
        <taxon>Eukaryota</taxon>
        <taxon>Metazoa</taxon>
        <taxon>Ecdysozoa</taxon>
        <taxon>Arthropoda</taxon>
        <taxon>Hexapoda</taxon>
        <taxon>Insecta</taxon>
        <taxon>Pterygota</taxon>
        <taxon>Neoptera</taxon>
        <taxon>Endopterygota</taxon>
        <taxon>Diptera</taxon>
        <taxon>Nematocera</taxon>
        <taxon>Sciaroidea</taxon>
        <taxon>Sciaridae</taxon>
        <taxon>Pseudolycoriella</taxon>
    </lineage>
</organism>
<accession>A0A9Q0MV65</accession>
<evidence type="ECO:0000313" key="8">
    <source>
        <dbReference type="Proteomes" id="UP001151699"/>
    </source>
</evidence>
<dbReference type="AlphaFoldDB" id="A0A9Q0MV65"/>
<proteinExistence type="inferred from homology"/>
<evidence type="ECO:0000256" key="4">
    <source>
        <dbReference type="ARBA" id="ARBA00023242"/>
    </source>
</evidence>
<dbReference type="PANTHER" id="PTHR13372">
    <property type="entry name" value="GEMININ"/>
    <property type="match status" value="1"/>
</dbReference>